<dbReference type="RefSeq" id="XP_004359794.1">
    <property type="nucleotide sequence ID" value="XM_004359737.1"/>
</dbReference>
<sequence length="115" mass="13263">MKSTTTVAEKPNTTNSSSSSSSTTSTIKRQQLLDGGAFKFQGKEEVRDIRKTVKPPQYKRSLFNAYDIKFQFEHVTGLSIYTDDEKLFIYIVLSLFIVLMVTGIWRWIDKLIKLF</sequence>
<organism evidence="3 4">
    <name type="scientific">Cavenderia fasciculata</name>
    <name type="common">Slime mold</name>
    <name type="synonym">Dictyostelium fasciculatum</name>
    <dbReference type="NCBI Taxonomy" id="261658"/>
    <lineage>
        <taxon>Eukaryota</taxon>
        <taxon>Amoebozoa</taxon>
        <taxon>Evosea</taxon>
        <taxon>Eumycetozoa</taxon>
        <taxon>Dictyostelia</taxon>
        <taxon>Acytosteliales</taxon>
        <taxon>Cavenderiaceae</taxon>
        <taxon>Cavenderia</taxon>
    </lineage>
</organism>
<proteinExistence type="predicted"/>
<reference evidence="4" key="1">
    <citation type="journal article" date="2011" name="Genome Res.">
        <title>Phylogeny-wide analysis of social amoeba genomes highlights ancient origins for complex intercellular communication.</title>
        <authorList>
            <person name="Heidel A.J."/>
            <person name="Lawal H.M."/>
            <person name="Felder M."/>
            <person name="Schilde C."/>
            <person name="Helps N.R."/>
            <person name="Tunggal B."/>
            <person name="Rivero F."/>
            <person name="John U."/>
            <person name="Schleicher M."/>
            <person name="Eichinger L."/>
            <person name="Platzer M."/>
            <person name="Noegel A.A."/>
            <person name="Schaap P."/>
            <person name="Gloeckner G."/>
        </authorList>
    </citation>
    <scope>NUCLEOTIDE SEQUENCE [LARGE SCALE GENOMIC DNA]</scope>
    <source>
        <strain evidence="4">SH3</strain>
    </source>
</reference>
<evidence type="ECO:0000313" key="3">
    <source>
        <dbReference type="EMBL" id="EGG21943.1"/>
    </source>
</evidence>
<dbReference type="GeneID" id="14874141"/>
<protein>
    <submittedName>
        <fullName evidence="3">Uncharacterized protein</fullName>
    </submittedName>
</protein>
<accession>F4PUY1</accession>
<keyword evidence="2" id="KW-0472">Membrane</keyword>
<evidence type="ECO:0000256" key="2">
    <source>
        <dbReference type="SAM" id="Phobius"/>
    </source>
</evidence>
<keyword evidence="2" id="KW-0812">Transmembrane</keyword>
<keyword evidence="4" id="KW-1185">Reference proteome</keyword>
<dbReference type="EMBL" id="GL883010">
    <property type="protein sequence ID" value="EGG21943.1"/>
    <property type="molecule type" value="Genomic_DNA"/>
</dbReference>
<evidence type="ECO:0000313" key="4">
    <source>
        <dbReference type="Proteomes" id="UP000007797"/>
    </source>
</evidence>
<feature type="transmembrane region" description="Helical" evidence="2">
    <location>
        <begin position="87"/>
        <end position="108"/>
    </location>
</feature>
<feature type="region of interest" description="Disordered" evidence="1">
    <location>
        <begin position="1"/>
        <end position="27"/>
    </location>
</feature>
<dbReference type="AlphaFoldDB" id="F4PUY1"/>
<name>F4PUY1_CACFS</name>
<gene>
    <name evidence="3" type="ORF">DFA_01829</name>
</gene>
<feature type="compositionally biased region" description="Low complexity" evidence="1">
    <location>
        <begin position="12"/>
        <end position="26"/>
    </location>
</feature>
<dbReference type="Proteomes" id="UP000007797">
    <property type="component" value="Unassembled WGS sequence"/>
</dbReference>
<dbReference type="KEGG" id="dfa:DFA_01829"/>
<evidence type="ECO:0000256" key="1">
    <source>
        <dbReference type="SAM" id="MobiDB-lite"/>
    </source>
</evidence>
<keyword evidence="2" id="KW-1133">Transmembrane helix</keyword>